<dbReference type="Gene3D" id="3.20.20.70">
    <property type="entry name" value="Aldolase class I"/>
    <property type="match status" value="1"/>
</dbReference>
<comment type="subcellular location">
    <subcellularLocation>
        <location evidence="12">Cytoplasm</location>
    </subcellularLocation>
</comment>
<evidence type="ECO:0000313" key="16">
    <source>
        <dbReference type="EMBL" id="PKQ69938.1"/>
    </source>
</evidence>
<comment type="caution">
    <text evidence="16">The sequence shown here is derived from an EMBL/GenBank/DDBJ whole genome shotgun (WGS) entry which is preliminary data.</text>
</comment>
<evidence type="ECO:0000256" key="8">
    <source>
        <dbReference type="ARBA" id="ARBA00023154"/>
    </source>
</evidence>
<comment type="similarity">
    <text evidence="3 12 13">Belongs to the DapA family.</text>
</comment>
<keyword evidence="9 12" id="KW-0456">Lyase</keyword>
<dbReference type="PRINTS" id="PR00146">
    <property type="entry name" value="DHPICSNTHASE"/>
</dbReference>
<name>A0A2N3II58_9BACT</name>
<comment type="pathway">
    <text evidence="2 12">Amino-acid biosynthesis; L-lysine biosynthesis via DAP pathway; (S)-tetrahydrodipicolinate from L-aspartate: step 3/4.</text>
</comment>
<keyword evidence="8 12" id="KW-0457">Lysine biosynthesis</keyword>
<dbReference type="PANTHER" id="PTHR12128:SF66">
    <property type="entry name" value="4-HYDROXY-2-OXOGLUTARATE ALDOLASE, MITOCHONDRIAL"/>
    <property type="match status" value="1"/>
</dbReference>
<dbReference type="Proteomes" id="UP000233387">
    <property type="component" value="Unassembled WGS sequence"/>
</dbReference>
<evidence type="ECO:0000256" key="1">
    <source>
        <dbReference type="ARBA" id="ARBA00003294"/>
    </source>
</evidence>
<evidence type="ECO:0000256" key="11">
    <source>
        <dbReference type="ARBA" id="ARBA00047836"/>
    </source>
</evidence>
<comment type="catalytic activity">
    <reaction evidence="11 12">
        <text>L-aspartate 4-semialdehyde + pyruvate = (2S,4S)-4-hydroxy-2,3,4,5-tetrahydrodipicolinate + H2O + H(+)</text>
        <dbReference type="Rhea" id="RHEA:34171"/>
        <dbReference type="ChEBI" id="CHEBI:15361"/>
        <dbReference type="ChEBI" id="CHEBI:15377"/>
        <dbReference type="ChEBI" id="CHEBI:15378"/>
        <dbReference type="ChEBI" id="CHEBI:67139"/>
        <dbReference type="ChEBI" id="CHEBI:537519"/>
        <dbReference type="EC" id="4.3.3.7"/>
    </reaction>
</comment>
<dbReference type="InterPro" id="IPR002220">
    <property type="entry name" value="DapA-like"/>
</dbReference>
<dbReference type="HAMAP" id="MF_00418">
    <property type="entry name" value="DapA"/>
    <property type="match status" value="1"/>
</dbReference>
<comment type="subunit">
    <text evidence="12">Homotetramer; dimer of dimers.</text>
</comment>
<dbReference type="CDD" id="cd00950">
    <property type="entry name" value="DHDPS"/>
    <property type="match status" value="1"/>
</dbReference>
<dbReference type="PIRSF" id="PIRSF001365">
    <property type="entry name" value="DHDPS"/>
    <property type="match status" value="1"/>
</dbReference>
<dbReference type="EC" id="4.3.3.7" evidence="4 12"/>
<dbReference type="UniPathway" id="UPA00034">
    <property type="reaction ID" value="UER00017"/>
</dbReference>
<dbReference type="RefSeq" id="WP_101358270.1">
    <property type="nucleotide sequence ID" value="NZ_NKXO01000013.1"/>
</dbReference>
<comment type="function">
    <text evidence="1 12">Catalyzes the condensation of (S)-aspartate-beta-semialdehyde [(S)-ASA] and pyruvate to 4-hydroxy-tetrahydrodipicolinate (HTPA).</text>
</comment>
<dbReference type="PROSITE" id="PS00666">
    <property type="entry name" value="DHDPS_2"/>
    <property type="match status" value="1"/>
</dbReference>
<dbReference type="InterPro" id="IPR005263">
    <property type="entry name" value="DapA"/>
</dbReference>
<evidence type="ECO:0000256" key="12">
    <source>
        <dbReference type="HAMAP-Rule" id="MF_00418"/>
    </source>
</evidence>
<dbReference type="GO" id="GO:0009089">
    <property type="term" value="P:lysine biosynthetic process via diaminopimelate"/>
    <property type="evidence" value="ECO:0007669"/>
    <property type="project" value="UniProtKB-UniRule"/>
</dbReference>
<dbReference type="InterPro" id="IPR020625">
    <property type="entry name" value="Schiff_base-form_aldolases_AS"/>
</dbReference>
<proteinExistence type="inferred from homology"/>
<evidence type="ECO:0000256" key="9">
    <source>
        <dbReference type="ARBA" id="ARBA00023239"/>
    </source>
</evidence>
<sequence>MRTSQNQLKGVGVALVTPFTEDYQLDLASFEKLLAHTTNIGVDYWVIQGTTGESPTTTKHEKKTLLEFAKQNNPKNLPIVYGIGGNNTENLLQTIQETDFSGITAILSASPYYNKPSQAGIVAHYEKLAEASPVPIILYNVPGRTSSNLTAETTLKLAQHPNIIGIKEASGNLMQCMEIARQKPKDFLLISGDDMLTVPMISFGAVGVISVMANALKAFNDMTHYALTGDFTKATEKMFEILPLNDLMYVEGNPVGIKQLLNEMGICGSQVRLPLVKASQELAEKIRKAMQKL</sequence>
<gene>
    <name evidence="12" type="primary">dapA</name>
    <name evidence="16" type="ORF">Rain11_1003</name>
</gene>
<evidence type="ECO:0000256" key="10">
    <source>
        <dbReference type="ARBA" id="ARBA00023270"/>
    </source>
</evidence>
<feature type="binding site" evidence="12 15">
    <location>
        <position position="209"/>
    </location>
    <ligand>
        <name>pyruvate</name>
        <dbReference type="ChEBI" id="CHEBI:15361"/>
    </ligand>
</feature>
<keyword evidence="5 12" id="KW-0963">Cytoplasm</keyword>
<dbReference type="Pfam" id="PF00701">
    <property type="entry name" value="DHDPS"/>
    <property type="match status" value="1"/>
</dbReference>
<evidence type="ECO:0000256" key="13">
    <source>
        <dbReference type="PIRNR" id="PIRNR001365"/>
    </source>
</evidence>
<feature type="binding site" evidence="12 15">
    <location>
        <position position="51"/>
    </location>
    <ligand>
        <name>pyruvate</name>
        <dbReference type="ChEBI" id="CHEBI:15361"/>
    </ligand>
</feature>
<feature type="site" description="Part of a proton relay during catalysis" evidence="12">
    <location>
        <position position="113"/>
    </location>
</feature>
<dbReference type="GO" id="GO:0008840">
    <property type="term" value="F:4-hydroxy-tetrahydrodipicolinate synthase activity"/>
    <property type="evidence" value="ECO:0007669"/>
    <property type="project" value="UniProtKB-UniRule"/>
</dbReference>
<dbReference type="SUPFAM" id="SSF51569">
    <property type="entry name" value="Aldolase"/>
    <property type="match status" value="1"/>
</dbReference>
<dbReference type="NCBIfam" id="TIGR00674">
    <property type="entry name" value="dapA"/>
    <property type="match status" value="1"/>
</dbReference>
<evidence type="ECO:0000313" key="17">
    <source>
        <dbReference type="Proteomes" id="UP000233387"/>
    </source>
</evidence>
<keyword evidence="10 12" id="KW-0704">Schiff base</keyword>
<evidence type="ECO:0000256" key="14">
    <source>
        <dbReference type="PIRSR" id="PIRSR001365-1"/>
    </source>
</evidence>
<evidence type="ECO:0000256" key="15">
    <source>
        <dbReference type="PIRSR" id="PIRSR001365-2"/>
    </source>
</evidence>
<keyword evidence="17" id="KW-1185">Reference proteome</keyword>
<dbReference type="OrthoDB" id="9782828at2"/>
<dbReference type="GO" id="GO:0019877">
    <property type="term" value="P:diaminopimelate biosynthetic process"/>
    <property type="evidence" value="ECO:0007669"/>
    <property type="project" value="UniProtKB-UniRule"/>
</dbReference>
<evidence type="ECO:0000256" key="2">
    <source>
        <dbReference type="ARBA" id="ARBA00005120"/>
    </source>
</evidence>
<dbReference type="EMBL" id="NKXO01000013">
    <property type="protein sequence ID" value="PKQ69938.1"/>
    <property type="molecule type" value="Genomic_DNA"/>
</dbReference>
<feature type="active site" description="Schiff-base intermediate with substrate" evidence="12 14">
    <location>
        <position position="167"/>
    </location>
</feature>
<evidence type="ECO:0000256" key="4">
    <source>
        <dbReference type="ARBA" id="ARBA00012086"/>
    </source>
</evidence>
<comment type="caution">
    <text evidence="12">Was originally thought to be a dihydrodipicolinate synthase (DHDPS), catalyzing the condensation of (S)-aspartate-beta-semialdehyde [(S)-ASA] and pyruvate to dihydrodipicolinate (DHDP). However, it was shown in E.coli that the product of the enzymatic reaction is not dihydrodipicolinate but in fact (4S)-4-hydroxy-2,3,4,5-tetrahydro-(2S)-dipicolinic acid (HTPA), and that the consecutive dehydration reaction leading to DHDP is not spontaneous but catalyzed by DapB.</text>
</comment>
<dbReference type="SMART" id="SM01130">
    <property type="entry name" value="DHDPS"/>
    <property type="match status" value="1"/>
</dbReference>
<reference evidence="16 17" key="1">
    <citation type="submission" date="2017-06" db="EMBL/GenBank/DDBJ databases">
        <title>Raineya orbicola gen. nov., sp. nov. a slightly thermophilic bacterium of the phylum Bacteroidetes and the description of Raineyaceae fam. nov.</title>
        <authorList>
            <person name="Albuquerque L."/>
            <person name="Polonia A.R.M."/>
            <person name="Barroso C."/>
            <person name="Froufe H.J.C."/>
            <person name="Lage O."/>
            <person name="Lobo-Da-Cunha A."/>
            <person name="Egas C."/>
            <person name="Da Costa M.S."/>
        </authorList>
    </citation>
    <scope>NUCLEOTIDE SEQUENCE [LARGE SCALE GENOMIC DNA]</scope>
    <source>
        <strain evidence="16 17">SPSPC-11</strain>
    </source>
</reference>
<accession>A0A2N3II58</accession>
<keyword evidence="6 12" id="KW-0028">Amino-acid biosynthesis</keyword>
<evidence type="ECO:0000256" key="7">
    <source>
        <dbReference type="ARBA" id="ARBA00022915"/>
    </source>
</evidence>
<feature type="active site" description="Proton donor/acceptor" evidence="12 14">
    <location>
        <position position="139"/>
    </location>
</feature>
<keyword evidence="7 12" id="KW-0220">Diaminopimelate biosynthesis</keyword>
<organism evidence="16 17">
    <name type="scientific">Raineya orbicola</name>
    <dbReference type="NCBI Taxonomy" id="2016530"/>
    <lineage>
        <taxon>Bacteria</taxon>
        <taxon>Pseudomonadati</taxon>
        <taxon>Bacteroidota</taxon>
        <taxon>Cytophagia</taxon>
        <taxon>Cytophagales</taxon>
        <taxon>Raineyaceae</taxon>
        <taxon>Raineya</taxon>
    </lineage>
</organism>
<dbReference type="GO" id="GO:0005829">
    <property type="term" value="C:cytosol"/>
    <property type="evidence" value="ECO:0007669"/>
    <property type="project" value="TreeGrafter"/>
</dbReference>
<dbReference type="InterPro" id="IPR013785">
    <property type="entry name" value="Aldolase_TIM"/>
</dbReference>
<dbReference type="AlphaFoldDB" id="A0A2N3II58"/>
<dbReference type="PANTHER" id="PTHR12128">
    <property type="entry name" value="DIHYDRODIPICOLINATE SYNTHASE"/>
    <property type="match status" value="1"/>
</dbReference>
<evidence type="ECO:0000256" key="5">
    <source>
        <dbReference type="ARBA" id="ARBA00022490"/>
    </source>
</evidence>
<evidence type="ECO:0000256" key="6">
    <source>
        <dbReference type="ARBA" id="ARBA00022605"/>
    </source>
</evidence>
<protein>
    <recommendedName>
        <fullName evidence="4 12">4-hydroxy-tetrahydrodipicolinate synthase</fullName>
        <shortName evidence="12">HTPA synthase</shortName>
        <ecNumber evidence="4 12">4.3.3.7</ecNumber>
    </recommendedName>
</protein>
<feature type="site" description="Part of a proton relay during catalysis" evidence="12">
    <location>
        <position position="50"/>
    </location>
</feature>
<evidence type="ECO:0000256" key="3">
    <source>
        <dbReference type="ARBA" id="ARBA00007592"/>
    </source>
</evidence>